<dbReference type="PANTHER" id="PTHR43563:SF1">
    <property type="entry name" value="AMINE OXIDASE [FLAVIN-CONTAINING] B"/>
    <property type="match status" value="1"/>
</dbReference>
<dbReference type="Gene3D" id="1.10.405.10">
    <property type="entry name" value="Guanine Nucleotide Dissociation Inhibitor, domain 1"/>
    <property type="match status" value="1"/>
</dbReference>
<protein>
    <submittedName>
        <fullName evidence="1">Uncharacterized protein</fullName>
    </submittedName>
</protein>
<evidence type="ECO:0000313" key="2">
    <source>
        <dbReference type="Proteomes" id="UP001596337"/>
    </source>
</evidence>
<dbReference type="Gene3D" id="3.90.660.10">
    <property type="match status" value="1"/>
</dbReference>
<evidence type="ECO:0000313" key="1">
    <source>
        <dbReference type="EMBL" id="MFC6869111.1"/>
    </source>
</evidence>
<reference evidence="2" key="1">
    <citation type="journal article" date="2019" name="Int. J. Syst. Evol. Microbiol.">
        <title>The Global Catalogue of Microorganisms (GCM) 10K type strain sequencing project: providing services to taxonomists for standard genome sequencing and annotation.</title>
        <authorList>
            <consortium name="The Broad Institute Genomics Platform"/>
            <consortium name="The Broad Institute Genome Sequencing Center for Infectious Disease"/>
            <person name="Wu L."/>
            <person name="Ma J."/>
        </authorList>
    </citation>
    <scope>NUCLEOTIDE SEQUENCE [LARGE SCALE GENOMIC DNA]</scope>
    <source>
        <strain evidence="2">KCTC 32255</strain>
    </source>
</reference>
<dbReference type="PANTHER" id="PTHR43563">
    <property type="entry name" value="AMINE OXIDASE"/>
    <property type="match status" value="1"/>
</dbReference>
<dbReference type="InterPro" id="IPR050703">
    <property type="entry name" value="Flavin_MAO"/>
</dbReference>
<dbReference type="EMBL" id="JBHSXX010000001">
    <property type="protein sequence ID" value="MFC6869111.1"/>
    <property type="molecule type" value="Genomic_DNA"/>
</dbReference>
<gene>
    <name evidence="1" type="ORF">ACFQGD_18355</name>
</gene>
<name>A0ABW2C1D1_9PSEU</name>
<organism evidence="1 2">
    <name type="scientific">Haloechinothrix salitolerans</name>
    <dbReference type="NCBI Taxonomy" id="926830"/>
    <lineage>
        <taxon>Bacteria</taxon>
        <taxon>Bacillati</taxon>
        <taxon>Actinomycetota</taxon>
        <taxon>Actinomycetes</taxon>
        <taxon>Pseudonocardiales</taxon>
        <taxon>Pseudonocardiaceae</taxon>
        <taxon>Haloechinothrix</taxon>
    </lineage>
</organism>
<comment type="caution">
    <text evidence="1">The sequence shown here is derived from an EMBL/GenBank/DDBJ whole genome shotgun (WGS) entry which is preliminary data.</text>
</comment>
<accession>A0ABW2C1D1</accession>
<sequence length="135" mass="15145">MEEGGQLVGPQYKRLIALGKELDVPTWPHHQHGKHVFERKGRVLRFASYMPWASDPLGSGDFAQSLMRLDRLANAAPQNDELHTSKAAELDSLTFESWVRRTTKTATARTMWSIIGALTLADLQKRAASYRAKLA</sequence>
<dbReference type="RefSeq" id="WP_345393486.1">
    <property type="nucleotide sequence ID" value="NZ_BAABLA010000019.1"/>
</dbReference>
<dbReference type="InterPro" id="IPR036188">
    <property type="entry name" value="FAD/NAD-bd_sf"/>
</dbReference>
<dbReference type="Proteomes" id="UP001596337">
    <property type="component" value="Unassembled WGS sequence"/>
</dbReference>
<proteinExistence type="predicted"/>
<keyword evidence="2" id="KW-1185">Reference proteome</keyword>
<dbReference type="Gene3D" id="3.50.50.60">
    <property type="entry name" value="FAD/NAD(P)-binding domain"/>
    <property type="match status" value="1"/>
</dbReference>